<evidence type="ECO:0000313" key="15">
    <source>
        <dbReference type="Proteomes" id="UP000264141"/>
    </source>
</evidence>
<dbReference type="PROSITE" id="PS50109">
    <property type="entry name" value="HIS_KIN"/>
    <property type="match status" value="1"/>
</dbReference>
<evidence type="ECO:0000256" key="6">
    <source>
        <dbReference type="ARBA" id="ARBA00022679"/>
    </source>
</evidence>
<accession>A0A3D1JDS8</accession>
<keyword evidence="10" id="KW-0902">Two-component regulatory system</keyword>
<comment type="subcellular location">
    <subcellularLocation>
        <location evidence="2">Cell membrane</location>
    </subcellularLocation>
</comment>
<dbReference type="InterPro" id="IPR050736">
    <property type="entry name" value="Sensor_HK_Regulatory"/>
</dbReference>
<dbReference type="CDD" id="cd00082">
    <property type="entry name" value="HisKA"/>
    <property type="match status" value="1"/>
</dbReference>
<protein>
    <recommendedName>
        <fullName evidence="3">histidine kinase</fullName>
        <ecNumber evidence="3">2.7.13.3</ecNumber>
    </recommendedName>
</protein>
<dbReference type="GO" id="GO:0000155">
    <property type="term" value="F:phosphorelay sensor kinase activity"/>
    <property type="evidence" value="ECO:0007669"/>
    <property type="project" value="InterPro"/>
</dbReference>
<evidence type="ECO:0000256" key="11">
    <source>
        <dbReference type="ARBA" id="ARBA00023136"/>
    </source>
</evidence>
<dbReference type="InterPro" id="IPR036097">
    <property type="entry name" value="HisK_dim/P_sf"/>
</dbReference>
<dbReference type="InterPro" id="IPR037257">
    <property type="entry name" value="T2SS_E_N_sf"/>
</dbReference>
<dbReference type="EC" id="2.7.13.3" evidence="3"/>
<comment type="caution">
    <text evidence="14">The sequence shown here is derived from an EMBL/GenBank/DDBJ whole genome shotgun (WGS) entry which is preliminary data.</text>
</comment>
<dbReference type="SMART" id="SM00388">
    <property type="entry name" value="HisKA"/>
    <property type="match status" value="1"/>
</dbReference>
<keyword evidence="8 14" id="KW-0418">Kinase</keyword>
<evidence type="ECO:0000313" key="14">
    <source>
        <dbReference type="EMBL" id="HCE16345.1"/>
    </source>
</evidence>
<dbReference type="InterPro" id="IPR003594">
    <property type="entry name" value="HATPase_dom"/>
</dbReference>
<proteinExistence type="predicted"/>
<dbReference type="InterPro" id="IPR003661">
    <property type="entry name" value="HisK_dim/P_dom"/>
</dbReference>
<dbReference type="CDD" id="cd16922">
    <property type="entry name" value="HATPase_EvgS-ArcB-TorS-like"/>
    <property type="match status" value="1"/>
</dbReference>
<dbReference type="InterPro" id="IPR004358">
    <property type="entry name" value="Sig_transdc_His_kin-like_C"/>
</dbReference>
<organism evidence="14 15">
    <name type="scientific">Anaerolinea thermolimosa</name>
    <dbReference type="NCBI Taxonomy" id="229919"/>
    <lineage>
        <taxon>Bacteria</taxon>
        <taxon>Bacillati</taxon>
        <taxon>Chloroflexota</taxon>
        <taxon>Anaerolineae</taxon>
        <taxon>Anaerolineales</taxon>
        <taxon>Anaerolineaceae</taxon>
        <taxon>Anaerolinea</taxon>
    </lineage>
</organism>
<dbReference type="Gene3D" id="1.10.287.130">
    <property type="match status" value="1"/>
</dbReference>
<keyword evidence="9" id="KW-0067">ATP-binding</keyword>
<keyword evidence="12" id="KW-0175">Coiled coil</keyword>
<gene>
    <name evidence="14" type="ORF">DEQ80_00660</name>
</gene>
<keyword evidence="7" id="KW-0547">Nucleotide-binding</keyword>
<name>A0A3D1JDS8_9CHLR</name>
<dbReference type="EMBL" id="DPBP01000003">
    <property type="protein sequence ID" value="HCE16345.1"/>
    <property type="molecule type" value="Genomic_DNA"/>
</dbReference>
<keyword evidence="4" id="KW-1003">Cell membrane</keyword>
<dbReference type="FunFam" id="3.30.565.10:FF:000023">
    <property type="entry name" value="PAS domain-containing sensor histidine kinase"/>
    <property type="match status" value="1"/>
</dbReference>
<dbReference type="PANTHER" id="PTHR43711:SF31">
    <property type="entry name" value="HISTIDINE KINASE"/>
    <property type="match status" value="1"/>
</dbReference>
<dbReference type="InterPro" id="IPR005467">
    <property type="entry name" value="His_kinase_dom"/>
</dbReference>
<dbReference type="PRINTS" id="PR00344">
    <property type="entry name" value="BCTRLSENSOR"/>
</dbReference>
<keyword evidence="6" id="KW-0808">Transferase</keyword>
<dbReference type="Pfam" id="PF00512">
    <property type="entry name" value="HisKA"/>
    <property type="match status" value="1"/>
</dbReference>
<feature type="coiled-coil region" evidence="12">
    <location>
        <begin position="84"/>
        <end position="118"/>
    </location>
</feature>
<evidence type="ECO:0000256" key="9">
    <source>
        <dbReference type="ARBA" id="ARBA00022840"/>
    </source>
</evidence>
<dbReference type="Proteomes" id="UP000264141">
    <property type="component" value="Unassembled WGS sequence"/>
</dbReference>
<keyword evidence="5" id="KW-0597">Phosphoprotein</keyword>
<sequence>MENGSGNGSNLIMSESSRVPLTPEILIPRLGEYLVERGLVTPQQLQQALEQQSRLRNLGETRPLGYILVEMGALSREDLDAATTEQLIQLRSALQEANEHLERRVRERTAELQTALQQLSSINDLKANLVANISHELRTPLTHLKGYLELLLAGEFGPLNTEQLNALGIIQRSAERLGNLIEDLIQFSVTERDQVYLHVTPSNLYDLTSSVYKRSLSKARDHQIALDLKIPTEPYLVDADFEKISWVLMQLVDNAIKFTPPGGKVILQATPEDNFIQFQVIDTGIGVPPDRIDQIFEPFFQLDGSSTRKAGGTGLGLALARRIVEAHGSVIHVYSRPGEGSQFEFALKVHQD</sequence>
<dbReference type="Gene3D" id="3.30.565.10">
    <property type="entry name" value="Histidine kinase-like ATPase, C-terminal domain"/>
    <property type="match status" value="1"/>
</dbReference>
<evidence type="ECO:0000256" key="3">
    <source>
        <dbReference type="ARBA" id="ARBA00012438"/>
    </source>
</evidence>
<feature type="domain" description="Histidine kinase" evidence="13">
    <location>
        <begin position="132"/>
        <end position="351"/>
    </location>
</feature>
<evidence type="ECO:0000256" key="10">
    <source>
        <dbReference type="ARBA" id="ARBA00023012"/>
    </source>
</evidence>
<evidence type="ECO:0000259" key="13">
    <source>
        <dbReference type="PROSITE" id="PS50109"/>
    </source>
</evidence>
<dbReference type="SUPFAM" id="SSF47384">
    <property type="entry name" value="Homodimeric domain of signal transducing histidine kinase"/>
    <property type="match status" value="1"/>
</dbReference>
<dbReference type="GO" id="GO:0005886">
    <property type="term" value="C:plasma membrane"/>
    <property type="evidence" value="ECO:0007669"/>
    <property type="project" value="UniProtKB-SubCell"/>
</dbReference>
<evidence type="ECO:0000256" key="8">
    <source>
        <dbReference type="ARBA" id="ARBA00022777"/>
    </source>
</evidence>
<reference evidence="14 15" key="1">
    <citation type="journal article" date="2018" name="Nat. Biotechnol.">
        <title>A standardized bacterial taxonomy based on genome phylogeny substantially revises the tree of life.</title>
        <authorList>
            <person name="Parks D.H."/>
            <person name="Chuvochina M."/>
            <person name="Waite D.W."/>
            <person name="Rinke C."/>
            <person name="Skarshewski A."/>
            <person name="Chaumeil P.A."/>
            <person name="Hugenholtz P."/>
        </authorList>
    </citation>
    <scope>NUCLEOTIDE SEQUENCE [LARGE SCALE GENOMIC DNA]</scope>
    <source>
        <strain evidence="14">UBA8781</strain>
    </source>
</reference>
<dbReference type="STRING" id="229919.GCA_001050195_00532"/>
<evidence type="ECO:0000256" key="5">
    <source>
        <dbReference type="ARBA" id="ARBA00022553"/>
    </source>
</evidence>
<comment type="catalytic activity">
    <reaction evidence="1">
        <text>ATP + protein L-histidine = ADP + protein N-phospho-L-histidine.</text>
        <dbReference type="EC" id="2.7.13.3"/>
    </reaction>
</comment>
<evidence type="ECO:0000256" key="4">
    <source>
        <dbReference type="ARBA" id="ARBA00022475"/>
    </source>
</evidence>
<evidence type="ECO:0000256" key="7">
    <source>
        <dbReference type="ARBA" id="ARBA00022741"/>
    </source>
</evidence>
<dbReference type="GO" id="GO:0005524">
    <property type="term" value="F:ATP binding"/>
    <property type="evidence" value="ECO:0007669"/>
    <property type="project" value="UniProtKB-KW"/>
</dbReference>
<dbReference type="SUPFAM" id="SSF160246">
    <property type="entry name" value="EspE N-terminal domain-like"/>
    <property type="match status" value="1"/>
</dbReference>
<dbReference type="Pfam" id="PF02518">
    <property type="entry name" value="HATPase_c"/>
    <property type="match status" value="1"/>
</dbReference>
<keyword evidence="11" id="KW-0472">Membrane</keyword>
<dbReference type="InterPro" id="IPR036890">
    <property type="entry name" value="HATPase_C_sf"/>
</dbReference>
<evidence type="ECO:0000256" key="2">
    <source>
        <dbReference type="ARBA" id="ARBA00004236"/>
    </source>
</evidence>
<evidence type="ECO:0000256" key="12">
    <source>
        <dbReference type="SAM" id="Coils"/>
    </source>
</evidence>
<evidence type="ECO:0000256" key="1">
    <source>
        <dbReference type="ARBA" id="ARBA00000085"/>
    </source>
</evidence>
<dbReference type="SMART" id="SM00387">
    <property type="entry name" value="HATPase_c"/>
    <property type="match status" value="1"/>
</dbReference>
<dbReference type="AlphaFoldDB" id="A0A3D1JDS8"/>
<dbReference type="SUPFAM" id="SSF55874">
    <property type="entry name" value="ATPase domain of HSP90 chaperone/DNA topoisomerase II/histidine kinase"/>
    <property type="match status" value="1"/>
</dbReference>
<dbReference type="OrthoDB" id="9790669at2"/>
<dbReference type="PANTHER" id="PTHR43711">
    <property type="entry name" value="TWO-COMPONENT HISTIDINE KINASE"/>
    <property type="match status" value="1"/>
</dbReference>